<evidence type="ECO:0000256" key="2">
    <source>
        <dbReference type="ARBA" id="ARBA00005236"/>
    </source>
</evidence>
<sequence length="404" mass="44877">MLLLIAWRNIWRNKRRTLITLASIGFAVFFACIMQSMQLGSYERMIENAVRFYTGHIQVHEKGYWDDKTLDNSLEVTESLQTKLSGEADLSAYVPRIESFALASHGTLTKGVLVNGIDPIKETGLTDLQGKIVEGQYLSNPGDIMIGEGLSTYLKAAPGDTLVLISQGYHGANAAGKYRIVGTLKFPTQEMSAQAAYIMLSDAQYFFNMPNRATSLALLLDNSEAVPLVKADLTSKLDTAVYEVMDWKELMPELVQSIEVDYASGRIMLYVLYAIIAFGIFGTFLMMTNERQYEFGVMLSIGMKRRLMQGMLLLEIIMLAVLGVVMGIIAASPILAYFYLNPIHVGGEMAQAYEKIGMEPILPFSLAPEVFVNQAQVVLVMTILMAIYPLWIVGKLKVIKALRS</sequence>
<evidence type="ECO:0000256" key="5">
    <source>
        <dbReference type="ARBA" id="ARBA00022989"/>
    </source>
</evidence>
<evidence type="ECO:0000256" key="7">
    <source>
        <dbReference type="SAM" id="Phobius"/>
    </source>
</evidence>
<dbReference type="InterPro" id="IPR025857">
    <property type="entry name" value="MacB_PCD"/>
</dbReference>
<keyword evidence="6 7" id="KW-0472">Membrane</keyword>
<keyword evidence="3" id="KW-1003">Cell membrane</keyword>
<dbReference type="PANTHER" id="PTHR30489">
    <property type="entry name" value="LIPOPROTEIN-RELEASING SYSTEM TRANSMEMBRANE PROTEIN LOLE"/>
    <property type="match status" value="1"/>
</dbReference>
<feature type="domain" description="MacB-like periplasmic core" evidence="9">
    <location>
        <begin position="17"/>
        <end position="235"/>
    </location>
</feature>
<feature type="transmembrane region" description="Helical" evidence="7">
    <location>
        <begin position="267"/>
        <end position="289"/>
    </location>
</feature>
<dbReference type="PANTHER" id="PTHR30489:SF0">
    <property type="entry name" value="LIPOPROTEIN-RELEASING SYSTEM TRANSMEMBRANE PROTEIN LOLE"/>
    <property type="match status" value="1"/>
</dbReference>
<dbReference type="Pfam" id="PF02687">
    <property type="entry name" value="FtsX"/>
    <property type="match status" value="1"/>
</dbReference>
<feature type="transmembrane region" description="Helical" evidence="7">
    <location>
        <begin position="18"/>
        <end position="37"/>
    </location>
</feature>
<keyword evidence="11" id="KW-1185">Reference proteome</keyword>
<name>A0ABZ0IT67_9BACT</name>
<evidence type="ECO:0000259" key="9">
    <source>
        <dbReference type="Pfam" id="PF12704"/>
    </source>
</evidence>
<dbReference type="InterPro" id="IPR003838">
    <property type="entry name" value="ABC3_permease_C"/>
</dbReference>
<evidence type="ECO:0000259" key="8">
    <source>
        <dbReference type="Pfam" id="PF02687"/>
    </source>
</evidence>
<accession>A0ABZ0IT67</accession>
<evidence type="ECO:0000313" key="11">
    <source>
        <dbReference type="Proteomes" id="UP001302349"/>
    </source>
</evidence>
<evidence type="ECO:0000256" key="3">
    <source>
        <dbReference type="ARBA" id="ARBA00022475"/>
    </source>
</evidence>
<comment type="subcellular location">
    <subcellularLocation>
        <location evidence="1">Cell membrane</location>
        <topology evidence="1">Multi-pass membrane protein</topology>
    </subcellularLocation>
</comment>
<keyword evidence="4 7" id="KW-0812">Transmembrane</keyword>
<feature type="domain" description="ABC3 transporter permease C-terminal" evidence="8">
    <location>
        <begin position="267"/>
        <end position="396"/>
    </location>
</feature>
<organism evidence="10 11">
    <name type="scientific">Imperialibacter roseus</name>
    <dbReference type="NCBI Taxonomy" id="1324217"/>
    <lineage>
        <taxon>Bacteria</taxon>
        <taxon>Pseudomonadati</taxon>
        <taxon>Bacteroidota</taxon>
        <taxon>Cytophagia</taxon>
        <taxon>Cytophagales</taxon>
        <taxon>Flammeovirgaceae</taxon>
        <taxon>Imperialibacter</taxon>
    </lineage>
</organism>
<dbReference type="InterPro" id="IPR051447">
    <property type="entry name" value="Lipoprotein-release_system"/>
</dbReference>
<dbReference type="EMBL" id="CP136051">
    <property type="protein sequence ID" value="WOK08218.1"/>
    <property type="molecule type" value="Genomic_DNA"/>
</dbReference>
<feature type="transmembrane region" description="Helical" evidence="7">
    <location>
        <begin position="375"/>
        <end position="394"/>
    </location>
</feature>
<evidence type="ECO:0000256" key="4">
    <source>
        <dbReference type="ARBA" id="ARBA00022692"/>
    </source>
</evidence>
<keyword evidence="5 7" id="KW-1133">Transmembrane helix</keyword>
<evidence type="ECO:0000313" key="10">
    <source>
        <dbReference type="EMBL" id="WOK08218.1"/>
    </source>
</evidence>
<reference evidence="10 11" key="1">
    <citation type="journal article" date="2023" name="Microbiol. Resour. Announc.">
        <title>Complete Genome Sequence of Imperialibacter roseus strain P4T.</title>
        <authorList>
            <person name="Tizabi D.R."/>
            <person name="Bachvaroff T."/>
            <person name="Hill R.T."/>
        </authorList>
    </citation>
    <scope>NUCLEOTIDE SEQUENCE [LARGE SCALE GENOMIC DNA]</scope>
    <source>
        <strain evidence="10 11">P4T</strain>
    </source>
</reference>
<gene>
    <name evidence="10" type="ORF">RT717_06160</name>
</gene>
<dbReference type="Proteomes" id="UP001302349">
    <property type="component" value="Chromosome"/>
</dbReference>
<dbReference type="RefSeq" id="WP_317490862.1">
    <property type="nucleotide sequence ID" value="NZ_CP136051.1"/>
</dbReference>
<evidence type="ECO:0000256" key="1">
    <source>
        <dbReference type="ARBA" id="ARBA00004651"/>
    </source>
</evidence>
<protein>
    <submittedName>
        <fullName evidence="10">FtsX-like permease family protein</fullName>
    </submittedName>
</protein>
<proteinExistence type="inferred from homology"/>
<evidence type="ECO:0000256" key="6">
    <source>
        <dbReference type="ARBA" id="ARBA00023136"/>
    </source>
</evidence>
<dbReference type="Pfam" id="PF12704">
    <property type="entry name" value="MacB_PCD"/>
    <property type="match status" value="1"/>
</dbReference>
<feature type="transmembrane region" description="Helical" evidence="7">
    <location>
        <begin position="310"/>
        <end position="340"/>
    </location>
</feature>
<comment type="similarity">
    <text evidence="2">Belongs to the ABC-4 integral membrane protein family. LolC/E subfamily.</text>
</comment>